<dbReference type="EC" id="3.2.2.15" evidence="2"/>
<keyword evidence="2" id="KW-0378">Hydrolase</keyword>
<dbReference type="InterPro" id="IPR026353">
    <property type="entry name" value="Hypoxan-DNA_Glyclase"/>
</dbReference>
<evidence type="ECO:0000259" key="1">
    <source>
        <dbReference type="SMART" id="SM00986"/>
    </source>
</evidence>
<name>A0ABV1HNG9_9FIRM</name>
<dbReference type="Pfam" id="PF03167">
    <property type="entry name" value="UDG"/>
    <property type="match status" value="1"/>
</dbReference>
<keyword evidence="3" id="KW-1185">Reference proteome</keyword>
<dbReference type="SMART" id="SM00987">
    <property type="entry name" value="UreE_C"/>
    <property type="match status" value="1"/>
</dbReference>
<dbReference type="EMBL" id="JBBMFJ010000020">
    <property type="protein sequence ID" value="MEQ2563528.1"/>
    <property type="molecule type" value="Genomic_DNA"/>
</dbReference>
<keyword evidence="2" id="KW-0326">Glycosidase</keyword>
<dbReference type="InterPro" id="IPR036895">
    <property type="entry name" value="Uracil-DNA_glycosylase-like_sf"/>
</dbReference>
<dbReference type="Gene3D" id="3.40.470.10">
    <property type="entry name" value="Uracil-DNA glycosylase-like domain"/>
    <property type="match status" value="1"/>
</dbReference>
<protein>
    <submittedName>
        <fullName evidence="2">DNA-deoxyinosine glycosylase</fullName>
        <ecNumber evidence="2">3.2.2.15</ecNumber>
    </submittedName>
</protein>
<dbReference type="SUPFAM" id="SSF52141">
    <property type="entry name" value="Uracil-DNA glycosylase-like"/>
    <property type="match status" value="1"/>
</dbReference>
<reference evidence="2 3" key="1">
    <citation type="submission" date="2024-03" db="EMBL/GenBank/DDBJ databases">
        <title>Human intestinal bacterial collection.</title>
        <authorList>
            <person name="Pauvert C."/>
            <person name="Hitch T.C.A."/>
            <person name="Clavel T."/>
        </authorList>
    </citation>
    <scope>NUCLEOTIDE SEQUENCE [LARGE SCALE GENOMIC DNA]</scope>
    <source>
        <strain evidence="2 3">CLA-AP-H27</strain>
    </source>
</reference>
<sequence length="173" mass="19271">MNTSFHPLPPGYTHVQHTFEPVFDEHSRILILGSFPSVKSRENQFYYGHPQNRFWKLMALLLNVPVPQSIDEKKTMLLTHGLALWDVIASCDIKGSSDSSIKNAVPADISRILKAADIQTIIANGGTAFRLYGRYCEPVTGRPAVLCPSTSPANAAFSLERLMECWKPVMNLV</sequence>
<dbReference type="SMART" id="SM00986">
    <property type="entry name" value="UDG"/>
    <property type="match status" value="1"/>
</dbReference>
<accession>A0ABV1HNG9</accession>
<dbReference type="Proteomes" id="UP001437460">
    <property type="component" value="Unassembled WGS sequence"/>
</dbReference>
<dbReference type="RefSeq" id="WP_349229657.1">
    <property type="nucleotide sequence ID" value="NZ_JBBMFJ010000020.1"/>
</dbReference>
<evidence type="ECO:0000313" key="3">
    <source>
        <dbReference type="Proteomes" id="UP001437460"/>
    </source>
</evidence>
<dbReference type="GO" id="GO:0033958">
    <property type="term" value="F:DNA-deoxyinosine glycosylase activity"/>
    <property type="evidence" value="ECO:0007669"/>
    <property type="project" value="UniProtKB-EC"/>
</dbReference>
<comment type="caution">
    <text evidence="2">The sequence shown here is derived from an EMBL/GenBank/DDBJ whole genome shotgun (WGS) entry which is preliminary data.</text>
</comment>
<dbReference type="InterPro" id="IPR005122">
    <property type="entry name" value="Uracil-DNA_glycosylase-like"/>
</dbReference>
<dbReference type="CDD" id="cd10032">
    <property type="entry name" value="UDG-F6_HDG"/>
    <property type="match status" value="1"/>
</dbReference>
<evidence type="ECO:0000313" key="2">
    <source>
        <dbReference type="EMBL" id="MEQ2563528.1"/>
    </source>
</evidence>
<proteinExistence type="predicted"/>
<dbReference type="NCBIfam" id="TIGR04274">
    <property type="entry name" value="hypoxanDNAglyco"/>
    <property type="match status" value="1"/>
</dbReference>
<gene>
    <name evidence="2" type="ORF">WMO41_10230</name>
</gene>
<feature type="domain" description="Uracil-DNA glycosylase-like" evidence="1">
    <location>
        <begin position="20"/>
        <end position="170"/>
    </location>
</feature>
<organism evidence="2 3">
    <name type="scientific">Ventrimonas faecis</name>
    <dbReference type="NCBI Taxonomy" id="3133170"/>
    <lineage>
        <taxon>Bacteria</taxon>
        <taxon>Bacillati</taxon>
        <taxon>Bacillota</taxon>
        <taxon>Clostridia</taxon>
        <taxon>Lachnospirales</taxon>
        <taxon>Lachnospiraceae</taxon>
        <taxon>Ventrimonas</taxon>
    </lineage>
</organism>